<organism evidence="1">
    <name type="scientific">Streptomyces sp. SID7958</name>
    <dbReference type="NCBI Taxonomy" id="2706093"/>
    <lineage>
        <taxon>Bacteria</taxon>
        <taxon>Bacillati</taxon>
        <taxon>Actinomycetota</taxon>
        <taxon>Actinomycetes</taxon>
        <taxon>Kitasatosporales</taxon>
        <taxon>Streptomycetaceae</taxon>
        <taxon>Streptomyces</taxon>
    </lineage>
</organism>
<feature type="non-terminal residue" evidence="1">
    <location>
        <position position="1"/>
    </location>
</feature>
<sequence>AAAEADRLLRDADETLDGVPLRTGPARDLRTLIASLARRAV</sequence>
<reference evidence="1" key="1">
    <citation type="submission" date="2020-01" db="EMBL/GenBank/DDBJ databases">
        <title>Insect and environment-associated Actinomycetes.</title>
        <authorList>
            <person name="Currrie C."/>
            <person name="Chevrette M."/>
            <person name="Carlson C."/>
            <person name="Stubbendieck R."/>
            <person name="Wendt-Pienkowski E."/>
        </authorList>
    </citation>
    <scope>NUCLEOTIDE SEQUENCE</scope>
    <source>
        <strain evidence="1">SID7958</strain>
    </source>
</reference>
<protein>
    <submittedName>
        <fullName evidence="1">Polyprenyl synthetase family protein</fullName>
    </submittedName>
</protein>
<name>A0A6G3U285_9ACTN</name>
<gene>
    <name evidence="1" type="ORF">G3I38_14700</name>
</gene>
<evidence type="ECO:0000313" key="1">
    <source>
        <dbReference type="EMBL" id="NEC80445.1"/>
    </source>
</evidence>
<proteinExistence type="predicted"/>
<dbReference type="EMBL" id="JAAGMU010000768">
    <property type="protein sequence ID" value="NEC80445.1"/>
    <property type="molecule type" value="Genomic_DNA"/>
</dbReference>
<comment type="caution">
    <text evidence="1">The sequence shown here is derived from an EMBL/GenBank/DDBJ whole genome shotgun (WGS) entry which is preliminary data.</text>
</comment>
<dbReference type="AlphaFoldDB" id="A0A6G3U285"/>
<accession>A0A6G3U285</accession>